<keyword evidence="4" id="KW-0539">Nucleus</keyword>
<protein>
    <submittedName>
        <fullName evidence="7">Uncharacterized protein</fullName>
    </submittedName>
</protein>
<evidence type="ECO:0000256" key="6">
    <source>
        <dbReference type="SAM" id="SignalP"/>
    </source>
</evidence>
<dbReference type="EMBL" id="HACM01011047">
    <property type="protein sequence ID" value="CRZ11489.1"/>
    <property type="molecule type" value="Transcribed_RNA"/>
</dbReference>
<keyword evidence="3" id="KW-0677">Repeat</keyword>
<name>A0A0H5RRZ0_9EUKA</name>
<evidence type="ECO:0000256" key="2">
    <source>
        <dbReference type="ARBA" id="ARBA00022574"/>
    </source>
</evidence>
<evidence type="ECO:0000256" key="5">
    <source>
        <dbReference type="PROSITE-ProRule" id="PRU00221"/>
    </source>
</evidence>
<accession>A0A0H5RRZ0</accession>
<reference evidence="7" key="1">
    <citation type="submission" date="2015-04" db="EMBL/GenBank/DDBJ databases">
        <title>The genome sequence of the plant pathogenic Rhizarian Plasmodiophora brassicae reveals insights in its biotrophic life cycle and the origin of chitin synthesis.</title>
        <authorList>
            <person name="Schwelm A."/>
            <person name="Fogelqvist J."/>
            <person name="Knaust A."/>
            <person name="Julke S."/>
            <person name="Lilja T."/>
            <person name="Dhandapani V."/>
            <person name="Bonilla-Rosso G."/>
            <person name="Karlsson M."/>
            <person name="Shevchenko A."/>
            <person name="Choi S.R."/>
            <person name="Kim H.G."/>
            <person name="Park J.Y."/>
            <person name="Lim Y.P."/>
            <person name="Ludwig-Muller J."/>
            <person name="Dixelius C."/>
        </authorList>
    </citation>
    <scope>NUCLEOTIDE SEQUENCE</scope>
    <source>
        <tissue evidence="7">Potato root galls</tissue>
    </source>
</reference>
<feature type="chain" id="PRO_5005223388" evidence="6">
    <location>
        <begin position="23"/>
        <end position="141"/>
    </location>
</feature>
<feature type="repeat" description="WD" evidence="5">
    <location>
        <begin position="13"/>
        <end position="44"/>
    </location>
</feature>
<sequence>FWNGSTGLLDLILSGHTACVTCVRWSGSNTVYSASQDRTIRAWDPIKGTLTNVFKGHAHWVNSLSLSSDYVLRTGGFDHSGLSADNPVQAALERYQKTGEERLISCSDDFTLFLWNPSKSDKPIARRCHSVILPPCTISEF</sequence>
<keyword evidence="2 5" id="KW-0853">WD repeat</keyword>
<evidence type="ECO:0000256" key="3">
    <source>
        <dbReference type="ARBA" id="ARBA00022737"/>
    </source>
</evidence>
<dbReference type="InterPro" id="IPR001680">
    <property type="entry name" value="WD40_rpt"/>
</dbReference>
<feature type="non-terminal residue" evidence="7">
    <location>
        <position position="1"/>
    </location>
</feature>
<keyword evidence="6" id="KW-0732">Signal</keyword>
<dbReference type="AlphaFoldDB" id="A0A0H5RRZ0"/>
<dbReference type="GO" id="GO:0005730">
    <property type="term" value="C:nucleolus"/>
    <property type="evidence" value="ECO:0007669"/>
    <property type="project" value="TreeGrafter"/>
</dbReference>
<dbReference type="PANTHER" id="PTHR19848:SF0">
    <property type="entry name" value="NOTCHLESS PROTEIN HOMOLOG 1"/>
    <property type="match status" value="1"/>
</dbReference>
<dbReference type="GO" id="GO:0000027">
    <property type="term" value="P:ribosomal large subunit assembly"/>
    <property type="evidence" value="ECO:0007669"/>
    <property type="project" value="TreeGrafter"/>
</dbReference>
<dbReference type="SMART" id="SM00320">
    <property type="entry name" value="WD40"/>
    <property type="match status" value="2"/>
</dbReference>
<proteinExistence type="predicted"/>
<dbReference type="SUPFAM" id="SSF50978">
    <property type="entry name" value="WD40 repeat-like"/>
    <property type="match status" value="1"/>
</dbReference>
<dbReference type="PROSITE" id="PS50082">
    <property type="entry name" value="WD_REPEATS_2"/>
    <property type="match status" value="1"/>
</dbReference>
<evidence type="ECO:0000256" key="1">
    <source>
        <dbReference type="ARBA" id="ARBA00004123"/>
    </source>
</evidence>
<comment type="subcellular location">
    <subcellularLocation>
        <location evidence="1">Nucleus</location>
    </subcellularLocation>
</comment>
<evidence type="ECO:0000313" key="7">
    <source>
        <dbReference type="EMBL" id="CRZ11489.1"/>
    </source>
</evidence>
<dbReference type="PROSITE" id="PS50294">
    <property type="entry name" value="WD_REPEATS_REGION"/>
    <property type="match status" value="1"/>
</dbReference>
<dbReference type="PANTHER" id="PTHR19848">
    <property type="entry name" value="WD40 REPEAT PROTEIN"/>
    <property type="match status" value="1"/>
</dbReference>
<organism evidence="7">
    <name type="scientific">Spongospora subterranea</name>
    <dbReference type="NCBI Taxonomy" id="70186"/>
    <lineage>
        <taxon>Eukaryota</taxon>
        <taxon>Sar</taxon>
        <taxon>Rhizaria</taxon>
        <taxon>Endomyxa</taxon>
        <taxon>Phytomyxea</taxon>
        <taxon>Plasmodiophorida</taxon>
        <taxon>Plasmodiophoridae</taxon>
        <taxon>Spongospora</taxon>
    </lineage>
</organism>
<dbReference type="Gene3D" id="2.130.10.10">
    <property type="entry name" value="YVTN repeat-like/Quinoprotein amine dehydrogenase"/>
    <property type="match status" value="1"/>
</dbReference>
<dbReference type="Pfam" id="PF00400">
    <property type="entry name" value="WD40"/>
    <property type="match status" value="2"/>
</dbReference>
<dbReference type="InterPro" id="IPR015943">
    <property type="entry name" value="WD40/YVTN_repeat-like_dom_sf"/>
</dbReference>
<evidence type="ECO:0000256" key="4">
    <source>
        <dbReference type="ARBA" id="ARBA00023242"/>
    </source>
</evidence>
<feature type="signal peptide" evidence="6">
    <location>
        <begin position="1"/>
        <end position="22"/>
    </location>
</feature>
<dbReference type="InterPro" id="IPR036322">
    <property type="entry name" value="WD40_repeat_dom_sf"/>
</dbReference>